<evidence type="ECO:0000313" key="4">
    <source>
        <dbReference type="Proteomes" id="UP000307440"/>
    </source>
</evidence>
<reference evidence="3 4" key="1">
    <citation type="journal article" date="2019" name="Nat. Ecol. Evol.">
        <title>Megaphylogeny resolves global patterns of mushroom evolution.</title>
        <authorList>
            <person name="Varga T."/>
            <person name="Krizsan K."/>
            <person name="Foldi C."/>
            <person name="Dima B."/>
            <person name="Sanchez-Garcia M."/>
            <person name="Sanchez-Ramirez S."/>
            <person name="Szollosi G.J."/>
            <person name="Szarkandi J.G."/>
            <person name="Papp V."/>
            <person name="Albert L."/>
            <person name="Andreopoulos W."/>
            <person name="Angelini C."/>
            <person name="Antonin V."/>
            <person name="Barry K.W."/>
            <person name="Bougher N.L."/>
            <person name="Buchanan P."/>
            <person name="Buyck B."/>
            <person name="Bense V."/>
            <person name="Catcheside P."/>
            <person name="Chovatia M."/>
            <person name="Cooper J."/>
            <person name="Damon W."/>
            <person name="Desjardin D."/>
            <person name="Finy P."/>
            <person name="Geml J."/>
            <person name="Haridas S."/>
            <person name="Hughes K."/>
            <person name="Justo A."/>
            <person name="Karasinski D."/>
            <person name="Kautmanova I."/>
            <person name="Kiss B."/>
            <person name="Kocsube S."/>
            <person name="Kotiranta H."/>
            <person name="LaButti K.M."/>
            <person name="Lechner B.E."/>
            <person name="Liimatainen K."/>
            <person name="Lipzen A."/>
            <person name="Lukacs Z."/>
            <person name="Mihaltcheva S."/>
            <person name="Morgado L.N."/>
            <person name="Niskanen T."/>
            <person name="Noordeloos M.E."/>
            <person name="Ohm R.A."/>
            <person name="Ortiz-Santana B."/>
            <person name="Ovrebo C."/>
            <person name="Racz N."/>
            <person name="Riley R."/>
            <person name="Savchenko A."/>
            <person name="Shiryaev A."/>
            <person name="Soop K."/>
            <person name="Spirin V."/>
            <person name="Szebenyi C."/>
            <person name="Tomsovsky M."/>
            <person name="Tulloss R.E."/>
            <person name="Uehling J."/>
            <person name="Grigoriev I.V."/>
            <person name="Vagvolgyi C."/>
            <person name="Papp T."/>
            <person name="Martin F.M."/>
            <person name="Miettinen O."/>
            <person name="Hibbett D.S."/>
            <person name="Nagy L.G."/>
        </authorList>
    </citation>
    <scope>NUCLEOTIDE SEQUENCE [LARGE SCALE GENOMIC DNA]</scope>
    <source>
        <strain evidence="3 4">CBS 121175</strain>
    </source>
</reference>
<proteinExistence type="predicted"/>
<gene>
    <name evidence="3" type="ORF">FA15DRAFT_719344</name>
</gene>
<dbReference type="OrthoDB" id="2949332at2759"/>
<keyword evidence="4" id="KW-1185">Reference proteome</keyword>
<sequence>MKFAAAPFVALAVLLAAQEAFAVDLRFHSANNCSGGFSVCTSIPAGNCCVNGTPAGSVQAVGSGVGTTYAYGTQACHVGPVFSKAGTVCVKPSFASFASSWSTSGSGGNRRRQDVTDEAPGPCVDVDSFGFTDDSGKVVVYKIPEDRRASILSALGDGDDEALKAIAAGLPENDA</sequence>
<name>A0A5C3KK74_COPMA</name>
<evidence type="ECO:0000256" key="2">
    <source>
        <dbReference type="SAM" id="SignalP"/>
    </source>
</evidence>
<feature type="region of interest" description="Disordered" evidence="1">
    <location>
        <begin position="100"/>
        <end position="119"/>
    </location>
</feature>
<dbReference type="Proteomes" id="UP000307440">
    <property type="component" value="Unassembled WGS sequence"/>
</dbReference>
<feature type="signal peptide" evidence="2">
    <location>
        <begin position="1"/>
        <end position="22"/>
    </location>
</feature>
<feature type="chain" id="PRO_5022719872" evidence="2">
    <location>
        <begin position="23"/>
        <end position="175"/>
    </location>
</feature>
<accession>A0A5C3KK74</accession>
<evidence type="ECO:0000313" key="3">
    <source>
        <dbReference type="EMBL" id="TFK20741.1"/>
    </source>
</evidence>
<organism evidence="3 4">
    <name type="scientific">Coprinopsis marcescibilis</name>
    <name type="common">Agaric fungus</name>
    <name type="synonym">Psathyrella marcescibilis</name>
    <dbReference type="NCBI Taxonomy" id="230819"/>
    <lineage>
        <taxon>Eukaryota</taxon>
        <taxon>Fungi</taxon>
        <taxon>Dikarya</taxon>
        <taxon>Basidiomycota</taxon>
        <taxon>Agaricomycotina</taxon>
        <taxon>Agaricomycetes</taxon>
        <taxon>Agaricomycetidae</taxon>
        <taxon>Agaricales</taxon>
        <taxon>Agaricineae</taxon>
        <taxon>Psathyrellaceae</taxon>
        <taxon>Coprinopsis</taxon>
    </lineage>
</organism>
<dbReference type="AlphaFoldDB" id="A0A5C3KK74"/>
<dbReference type="EMBL" id="ML210289">
    <property type="protein sequence ID" value="TFK20741.1"/>
    <property type="molecule type" value="Genomic_DNA"/>
</dbReference>
<keyword evidence="2" id="KW-0732">Signal</keyword>
<protein>
    <submittedName>
        <fullName evidence="3">Uncharacterized protein</fullName>
    </submittedName>
</protein>
<evidence type="ECO:0000256" key="1">
    <source>
        <dbReference type="SAM" id="MobiDB-lite"/>
    </source>
</evidence>